<evidence type="ECO:0000313" key="2">
    <source>
        <dbReference type="Proteomes" id="UP000322553"/>
    </source>
</evidence>
<evidence type="ECO:0000313" key="1">
    <source>
        <dbReference type="EMBL" id="QEL10304.1"/>
    </source>
</evidence>
<dbReference type="Proteomes" id="UP000322553">
    <property type="component" value="Chromosome"/>
</dbReference>
<name>A0A1S1NSD1_9GAMM</name>
<dbReference type="AlphaFoldDB" id="A0A1S1NSD1"/>
<dbReference type="KEGG" id="kuy:FY550_03540"/>
<proteinExistence type="predicted"/>
<accession>A0A1S1NSD1</accession>
<protein>
    <submittedName>
        <fullName evidence="1">DUF4282 domain-containing protein</fullName>
    </submittedName>
</protein>
<keyword evidence="2" id="KW-1185">Reference proteome</keyword>
<reference evidence="1 2" key="1">
    <citation type="submission" date="2019-08" db="EMBL/GenBank/DDBJ databases">
        <title>Complete genome sequence of Kushneria sp. YCWA18, a halophilic phosphate-solubilizing bacterium isolated from Daqiao saltern in China.</title>
        <authorList>
            <person name="Du G.-X."/>
            <person name="Qu L.-Y."/>
        </authorList>
    </citation>
    <scope>NUCLEOTIDE SEQUENCE [LARGE SCALE GENOMIC DNA]</scope>
    <source>
        <strain evidence="1 2">YCWA18</strain>
    </source>
</reference>
<organism evidence="1 2">
    <name type="scientific">Kushneria phosphatilytica</name>
    <dbReference type="NCBI Taxonomy" id="657387"/>
    <lineage>
        <taxon>Bacteria</taxon>
        <taxon>Pseudomonadati</taxon>
        <taxon>Pseudomonadota</taxon>
        <taxon>Gammaproteobacteria</taxon>
        <taxon>Oceanospirillales</taxon>
        <taxon>Halomonadaceae</taxon>
        <taxon>Kushneria</taxon>
    </lineage>
</organism>
<dbReference type="OrthoDB" id="8127006at2"/>
<gene>
    <name evidence="1" type="ORF">FY550_03540</name>
</gene>
<dbReference type="EMBL" id="CP043420">
    <property type="protein sequence ID" value="QEL10304.1"/>
    <property type="molecule type" value="Genomic_DNA"/>
</dbReference>
<sequence>MKFSDLASFDRFVSPTLIRIGYWIGIALIALSGLSAAISSISGYGGSAGTAFMILVGTFVTLIFWRVFCELAFLLFSIHDRLGELRQEQNRKLDSDH</sequence>
<dbReference type="RefSeq" id="WP_070981793.1">
    <property type="nucleotide sequence ID" value="NZ_CP043420.1"/>
</dbReference>
<dbReference type="InterPro" id="IPR025557">
    <property type="entry name" value="DUF4282"/>
</dbReference>
<dbReference type="Pfam" id="PF14110">
    <property type="entry name" value="DUF4282"/>
    <property type="match status" value="1"/>
</dbReference>